<dbReference type="PANTHER" id="PTHR45138:SF9">
    <property type="entry name" value="DIGUANYLATE CYCLASE DGCM-RELATED"/>
    <property type="match status" value="1"/>
</dbReference>
<evidence type="ECO:0000256" key="2">
    <source>
        <dbReference type="ARBA" id="ARBA00034247"/>
    </source>
</evidence>
<dbReference type="OrthoDB" id="315417at2"/>
<proteinExistence type="predicted"/>
<dbReference type="PROSITE" id="PS50887">
    <property type="entry name" value="GGDEF"/>
    <property type="match status" value="1"/>
</dbReference>
<dbReference type="RefSeq" id="WP_086471450.1">
    <property type="nucleotide sequence ID" value="NZ_FXWK01000002.1"/>
</dbReference>
<dbReference type="InterPro" id="IPR029787">
    <property type="entry name" value="Nucleotide_cyclase"/>
</dbReference>
<dbReference type="GO" id="GO:0052621">
    <property type="term" value="F:diguanylate cyclase activity"/>
    <property type="evidence" value="ECO:0007669"/>
    <property type="project" value="UniProtKB-EC"/>
</dbReference>
<dbReference type="InterPro" id="IPR003018">
    <property type="entry name" value="GAF"/>
</dbReference>
<evidence type="ECO:0000313" key="4">
    <source>
        <dbReference type="EMBL" id="SMQ85812.1"/>
    </source>
</evidence>
<dbReference type="FunFam" id="3.30.70.270:FF:000001">
    <property type="entry name" value="Diguanylate cyclase domain protein"/>
    <property type="match status" value="1"/>
</dbReference>
<dbReference type="Pfam" id="PF00990">
    <property type="entry name" value="GGDEF"/>
    <property type="match status" value="1"/>
</dbReference>
<comment type="catalytic activity">
    <reaction evidence="2">
        <text>2 GTP = 3',3'-c-di-GMP + 2 diphosphate</text>
        <dbReference type="Rhea" id="RHEA:24898"/>
        <dbReference type="ChEBI" id="CHEBI:33019"/>
        <dbReference type="ChEBI" id="CHEBI:37565"/>
        <dbReference type="ChEBI" id="CHEBI:58805"/>
        <dbReference type="EC" id="2.7.7.65"/>
    </reaction>
</comment>
<dbReference type="SMART" id="SM00065">
    <property type="entry name" value="GAF"/>
    <property type="match status" value="1"/>
</dbReference>
<keyword evidence="5" id="KW-1185">Reference proteome</keyword>
<dbReference type="EC" id="2.7.7.65" evidence="1"/>
<evidence type="ECO:0000259" key="3">
    <source>
        <dbReference type="PROSITE" id="PS50887"/>
    </source>
</evidence>
<dbReference type="PANTHER" id="PTHR45138">
    <property type="entry name" value="REGULATORY COMPONENTS OF SENSORY TRANSDUCTION SYSTEM"/>
    <property type="match status" value="1"/>
</dbReference>
<dbReference type="EMBL" id="FXWK01000002">
    <property type="protein sequence ID" value="SMQ85812.1"/>
    <property type="molecule type" value="Genomic_DNA"/>
</dbReference>
<gene>
    <name evidence="4" type="ORF">SAMN06295905_3104</name>
</gene>
<protein>
    <recommendedName>
        <fullName evidence="1">diguanylate cyclase</fullName>
        <ecNumber evidence="1">2.7.7.65</ecNumber>
    </recommendedName>
</protein>
<dbReference type="InterPro" id="IPR029016">
    <property type="entry name" value="GAF-like_dom_sf"/>
</dbReference>
<dbReference type="Proteomes" id="UP000194474">
    <property type="component" value="Unassembled WGS sequence"/>
</dbReference>
<sequence>MSAVPSPSSFVPAADAERLAALERFDILDTPAEPAFDRIAHLVRLIFEVETALVTMIDAHRQWYKAALGTSLTEVPLGDSFCQYTLAAAKPLVVPDASLDARFSVNRHVTAPDGIRFYAGVPLVTSDKQIIGTICAIDRTPRSFSERELAILCELAEVVMSELELRQLATSDGLTGIATRRAFKAEAEKYVALARRHRSQLSVVTFDVDHFKKVNDAYGHAGGDMVLKAITRAAQDGLRKSDLLGRLGGEEFAAVLPDADAAAAMAVAEKLRYAFRGLDFPGSRPPIKVTASFGVATLDPGRDDLDSVLLKADEALYEAKRSGRNKSLAWRGATTATVADPVDRRRVLKAGRLVFNARRSTLDCTVRALWENGAEIQVASPADIPEEVTLEVVSSGHSWDARVVQRRPTSLELAFG</sequence>
<dbReference type="NCBIfam" id="TIGR00254">
    <property type="entry name" value="GGDEF"/>
    <property type="match status" value="1"/>
</dbReference>
<dbReference type="AlphaFoldDB" id="A0A1Y6G6L5"/>
<dbReference type="Gene3D" id="3.30.450.40">
    <property type="match status" value="1"/>
</dbReference>
<accession>A0A1Y6G6L5</accession>
<evidence type="ECO:0000256" key="1">
    <source>
        <dbReference type="ARBA" id="ARBA00012528"/>
    </source>
</evidence>
<dbReference type="SMART" id="SM00267">
    <property type="entry name" value="GGDEF"/>
    <property type="match status" value="1"/>
</dbReference>
<dbReference type="Pfam" id="PF01590">
    <property type="entry name" value="GAF"/>
    <property type="match status" value="1"/>
</dbReference>
<name>A0A1Y6G6L5_9HYPH</name>
<feature type="domain" description="GGDEF" evidence="3">
    <location>
        <begin position="199"/>
        <end position="332"/>
    </location>
</feature>
<dbReference type="CDD" id="cd01949">
    <property type="entry name" value="GGDEF"/>
    <property type="match status" value="1"/>
</dbReference>
<evidence type="ECO:0000313" key="5">
    <source>
        <dbReference type="Proteomes" id="UP000194474"/>
    </source>
</evidence>
<dbReference type="InterPro" id="IPR000160">
    <property type="entry name" value="GGDEF_dom"/>
</dbReference>
<dbReference type="InterPro" id="IPR043128">
    <property type="entry name" value="Rev_trsase/Diguanyl_cyclase"/>
</dbReference>
<dbReference type="InterPro" id="IPR050469">
    <property type="entry name" value="Diguanylate_Cyclase"/>
</dbReference>
<dbReference type="Gene3D" id="3.30.70.270">
    <property type="match status" value="1"/>
</dbReference>
<dbReference type="SUPFAM" id="SSF55781">
    <property type="entry name" value="GAF domain-like"/>
    <property type="match status" value="1"/>
</dbReference>
<dbReference type="SUPFAM" id="SSF55073">
    <property type="entry name" value="Nucleotide cyclase"/>
    <property type="match status" value="1"/>
</dbReference>
<organism evidence="4 5">
    <name type="scientific">Devosia lucknowensis</name>
    <dbReference type="NCBI Taxonomy" id="1096929"/>
    <lineage>
        <taxon>Bacteria</taxon>
        <taxon>Pseudomonadati</taxon>
        <taxon>Pseudomonadota</taxon>
        <taxon>Alphaproteobacteria</taxon>
        <taxon>Hyphomicrobiales</taxon>
        <taxon>Devosiaceae</taxon>
        <taxon>Devosia</taxon>
    </lineage>
</organism>
<reference evidence="5" key="1">
    <citation type="submission" date="2017-04" db="EMBL/GenBank/DDBJ databases">
        <authorList>
            <person name="Varghese N."/>
            <person name="Submissions S."/>
        </authorList>
    </citation>
    <scope>NUCLEOTIDE SEQUENCE [LARGE SCALE GENOMIC DNA]</scope>
</reference>